<dbReference type="OMA" id="NRVPNWK"/>
<protein>
    <submittedName>
        <fullName evidence="2">Uncharacterized protein</fullName>
    </submittedName>
</protein>
<dbReference type="PANTHER" id="PTHR36048:SF1">
    <property type="entry name" value="RIBOSOME MATURATION FACTOR"/>
    <property type="match status" value="1"/>
</dbReference>
<feature type="compositionally biased region" description="Low complexity" evidence="1">
    <location>
        <begin position="198"/>
        <end position="211"/>
    </location>
</feature>
<dbReference type="EnsemblPlants" id="Kaladp0003s0011.1.v1.1">
    <property type="protein sequence ID" value="Kaladp0003s0011.1.v1.1"/>
    <property type="gene ID" value="Kaladp0003s0011.v1.1"/>
</dbReference>
<keyword evidence="3" id="KW-1185">Reference proteome</keyword>
<name>A0A7N0R9J5_KALFE</name>
<dbReference type="AlphaFoldDB" id="A0A7N0R9J5"/>
<accession>A0A7N0R9J5</accession>
<proteinExistence type="predicted"/>
<reference evidence="2" key="1">
    <citation type="submission" date="2021-01" db="UniProtKB">
        <authorList>
            <consortium name="EnsemblPlants"/>
        </authorList>
    </citation>
    <scope>IDENTIFICATION</scope>
</reference>
<evidence type="ECO:0000313" key="3">
    <source>
        <dbReference type="Proteomes" id="UP000594263"/>
    </source>
</evidence>
<feature type="region of interest" description="Disordered" evidence="1">
    <location>
        <begin position="171"/>
        <end position="211"/>
    </location>
</feature>
<organism evidence="2 3">
    <name type="scientific">Kalanchoe fedtschenkoi</name>
    <name type="common">Lavender scallops</name>
    <name type="synonym">South American air plant</name>
    <dbReference type="NCBI Taxonomy" id="63787"/>
    <lineage>
        <taxon>Eukaryota</taxon>
        <taxon>Viridiplantae</taxon>
        <taxon>Streptophyta</taxon>
        <taxon>Embryophyta</taxon>
        <taxon>Tracheophyta</taxon>
        <taxon>Spermatophyta</taxon>
        <taxon>Magnoliopsida</taxon>
        <taxon>eudicotyledons</taxon>
        <taxon>Gunneridae</taxon>
        <taxon>Pentapetalae</taxon>
        <taxon>Saxifragales</taxon>
        <taxon>Crassulaceae</taxon>
        <taxon>Kalanchoe</taxon>
    </lineage>
</organism>
<feature type="compositionally biased region" description="Polar residues" evidence="1">
    <location>
        <begin position="173"/>
        <end position="185"/>
    </location>
</feature>
<dbReference type="Gramene" id="Kaladp0003s0011.1.v1.1">
    <property type="protein sequence ID" value="Kaladp0003s0011.1.v1.1"/>
    <property type="gene ID" value="Kaladp0003s0011.v1.1"/>
</dbReference>
<sequence>MATNTKPLTTEAIALTEKKMDMTLDDIIKMSKPVKKPKARVTNKNRKPFNITAQDRAVKAKQFLASRTSLRQGALAKRRSSLQENQFPVATAAARRAATATFRPNGFAVNRGANWNNPRAPAHFNRGANVGFNVKRRPQHLQYQQKSHANDTPRQRPQTLDSLFAKMKEQRLNAPQNSASDARTYQQRPPFQHRRPFQRGQQQHGRGRFAN</sequence>
<evidence type="ECO:0000313" key="2">
    <source>
        <dbReference type="EnsemblPlants" id="Kaladp0003s0011.1.v1.1"/>
    </source>
</evidence>
<dbReference type="PANTHER" id="PTHR36048">
    <property type="entry name" value="RIBOSOME MATURATION FACTOR"/>
    <property type="match status" value="1"/>
</dbReference>
<dbReference type="Proteomes" id="UP000594263">
    <property type="component" value="Unplaced"/>
</dbReference>
<evidence type="ECO:0000256" key="1">
    <source>
        <dbReference type="SAM" id="MobiDB-lite"/>
    </source>
</evidence>